<comment type="cofactor">
    <cofactor evidence="6">
        <name>Mg(2+)</name>
        <dbReference type="ChEBI" id="CHEBI:18420"/>
    </cofactor>
</comment>
<dbReference type="InterPro" id="IPR024953">
    <property type="entry name" value="PP_kinase_middle"/>
</dbReference>
<dbReference type="RefSeq" id="WP_085215014.1">
    <property type="nucleotide sequence ID" value="NZ_FXAM01000001.1"/>
</dbReference>
<dbReference type="GO" id="GO:0008976">
    <property type="term" value="F:polyphosphate kinase activity"/>
    <property type="evidence" value="ECO:0007669"/>
    <property type="project" value="UniProtKB-UniRule"/>
</dbReference>
<dbReference type="AlphaFoldDB" id="A0A1Y6D0K9"/>
<gene>
    <name evidence="6" type="primary">ppk</name>
    <name evidence="12" type="ORF">SAMN02949497_3562</name>
</gene>
<feature type="domain" description="Polyphosphate kinase C-terminal" evidence="11">
    <location>
        <begin position="422"/>
        <end position="584"/>
    </location>
</feature>
<dbReference type="HAMAP" id="MF_00347">
    <property type="entry name" value="Polyphosphate_kinase"/>
    <property type="match status" value="1"/>
</dbReference>
<organism evidence="12 13">
    <name type="scientific">Methylomagnum ishizawai</name>
    <dbReference type="NCBI Taxonomy" id="1760988"/>
    <lineage>
        <taxon>Bacteria</taxon>
        <taxon>Pseudomonadati</taxon>
        <taxon>Pseudomonadota</taxon>
        <taxon>Gammaproteobacteria</taxon>
        <taxon>Methylococcales</taxon>
        <taxon>Methylococcaceae</taxon>
        <taxon>Methylomagnum</taxon>
    </lineage>
</organism>
<comment type="function">
    <text evidence="6 7">Catalyzes the reversible transfer of the terminal phosphate of ATP to form a long-chain polyphosphate (polyP).</text>
</comment>
<dbReference type="InterPro" id="IPR025198">
    <property type="entry name" value="PPK_N_dom"/>
</dbReference>
<accession>A0A1Y6D0K9</accession>
<dbReference type="Pfam" id="PF02503">
    <property type="entry name" value="PP_kinase"/>
    <property type="match status" value="1"/>
</dbReference>
<dbReference type="NCBIfam" id="TIGR03705">
    <property type="entry name" value="poly_P_kin"/>
    <property type="match status" value="1"/>
</dbReference>
<dbReference type="GO" id="GO:0046872">
    <property type="term" value="F:metal ion binding"/>
    <property type="evidence" value="ECO:0007669"/>
    <property type="project" value="UniProtKB-KW"/>
</dbReference>
<dbReference type="SUPFAM" id="SSF143724">
    <property type="entry name" value="PHP14-like"/>
    <property type="match status" value="1"/>
</dbReference>
<dbReference type="SUPFAM" id="SSF47794">
    <property type="entry name" value="Rad51 N-terminal domain-like"/>
    <property type="match status" value="1"/>
</dbReference>
<feature type="binding site" evidence="6">
    <location>
        <position position="654"/>
    </location>
    <ligand>
        <name>ATP</name>
        <dbReference type="ChEBI" id="CHEBI:30616"/>
    </ligand>
</feature>
<keyword evidence="5 6" id="KW-0067">ATP-binding</keyword>
<comment type="catalytic activity">
    <reaction evidence="6 7">
        <text>[phosphate](n) + ATP = [phosphate](n+1) + ADP</text>
        <dbReference type="Rhea" id="RHEA:19573"/>
        <dbReference type="Rhea" id="RHEA-COMP:9859"/>
        <dbReference type="Rhea" id="RHEA-COMP:14280"/>
        <dbReference type="ChEBI" id="CHEBI:16838"/>
        <dbReference type="ChEBI" id="CHEBI:30616"/>
        <dbReference type="ChEBI" id="CHEBI:456216"/>
        <dbReference type="EC" id="2.7.4.1"/>
    </reaction>
</comment>
<dbReference type="Gene3D" id="1.10.150.20">
    <property type="entry name" value="5' to 3' exonuclease, C-terminal subdomain"/>
    <property type="match status" value="1"/>
</dbReference>
<comment type="similarity">
    <text evidence="6 7">Belongs to the polyphosphate kinase 1 (PPK1) family.</text>
</comment>
<dbReference type="SUPFAM" id="SSF56024">
    <property type="entry name" value="Phospholipase D/nuclease"/>
    <property type="match status" value="2"/>
</dbReference>
<evidence type="ECO:0000259" key="11">
    <source>
        <dbReference type="Pfam" id="PF17941"/>
    </source>
</evidence>
<keyword evidence="2 6" id="KW-0808">Transferase</keyword>
<dbReference type="Pfam" id="PF13089">
    <property type="entry name" value="PP_kinase_N"/>
    <property type="match status" value="1"/>
</dbReference>
<feature type="domain" description="Polyphosphate kinase middle" evidence="8">
    <location>
        <begin position="211"/>
        <end position="391"/>
    </location>
</feature>
<dbReference type="PANTHER" id="PTHR30218">
    <property type="entry name" value="POLYPHOSPHATE KINASE"/>
    <property type="match status" value="1"/>
</dbReference>
<evidence type="ECO:0000256" key="4">
    <source>
        <dbReference type="ARBA" id="ARBA00022777"/>
    </source>
</evidence>
<evidence type="ECO:0000256" key="1">
    <source>
        <dbReference type="ARBA" id="ARBA00022553"/>
    </source>
</evidence>
<dbReference type="GO" id="GO:0009358">
    <property type="term" value="C:polyphosphate kinase complex"/>
    <property type="evidence" value="ECO:0007669"/>
    <property type="project" value="InterPro"/>
</dbReference>
<evidence type="ECO:0000313" key="12">
    <source>
        <dbReference type="EMBL" id="SMF96177.1"/>
    </source>
</evidence>
<dbReference type="Pfam" id="PF13090">
    <property type="entry name" value="PP_kinase_C"/>
    <property type="match status" value="1"/>
</dbReference>
<keyword evidence="3 6" id="KW-0547">Nucleotide-binding</keyword>
<evidence type="ECO:0000256" key="7">
    <source>
        <dbReference type="RuleBase" id="RU003800"/>
    </source>
</evidence>
<dbReference type="Gene3D" id="3.30.870.10">
    <property type="entry name" value="Endonuclease Chain A"/>
    <property type="match status" value="2"/>
</dbReference>
<keyword evidence="1 6" id="KW-0597">Phosphoprotein</keyword>
<dbReference type="Pfam" id="PF14520">
    <property type="entry name" value="HHH_5"/>
    <property type="match status" value="1"/>
</dbReference>
<dbReference type="PANTHER" id="PTHR30218:SF0">
    <property type="entry name" value="POLYPHOSPHATE KINASE"/>
    <property type="match status" value="1"/>
</dbReference>
<dbReference type="NCBIfam" id="NF003921">
    <property type="entry name" value="PRK05443.2-2"/>
    <property type="match status" value="1"/>
</dbReference>
<reference evidence="12 13" key="1">
    <citation type="submission" date="2016-12" db="EMBL/GenBank/DDBJ databases">
        <authorList>
            <person name="Song W.-J."/>
            <person name="Kurnit D.M."/>
        </authorList>
    </citation>
    <scope>NUCLEOTIDE SEQUENCE [LARGE SCALE GENOMIC DNA]</scope>
    <source>
        <strain evidence="12 13">175</strain>
    </source>
</reference>
<dbReference type="InterPro" id="IPR041108">
    <property type="entry name" value="PP_kinase_C_1"/>
</dbReference>
<keyword evidence="4 6" id="KW-0418">Kinase</keyword>
<dbReference type="SUPFAM" id="SSF140356">
    <property type="entry name" value="PPK N-terminal domain-like"/>
    <property type="match status" value="1"/>
</dbReference>
<feature type="binding site" evidence="6">
    <location>
        <position position="134"/>
    </location>
    <ligand>
        <name>ATP</name>
        <dbReference type="ChEBI" id="CHEBI:30616"/>
    </ligand>
</feature>
<dbReference type="Gene3D" id="3.30.1840.10">
    <property type="entry name" value="Polyphosphate kinase middle domain"/>
    <property type="match status" value="1"/>
</dbReference>
<comment type="PTM">
    <text evidence="6 7">An intermediate of this reaction is the autophosphorylated ppk in which a phosphate is covalently linked to a histidine residue through a N-P bond.</text>
</comment>
<dbReference type="NCBIfam" id="NF003917">
    <property type="entry name" value="PRK05443.1-1"/>
    <property type="match status" value="1"/>
</dbReference>
<feature type="binding site" evidence="6">
    <location>
        <position position="465"/>
    </location>
    <ligand>
        <name>Mg(2+)</name>
        <dbReference type="ChEBI" id="CHEBI:18420"/>
    </ligand>
</feature>
<dbReference type="EC" id="2.7.4.1" evidence="6 7"/>
<evidence type="ECO:0000259" key="9">
    <source>
        <dbReference type="Pfam" id="PF13089"/>
    </source>
</evidence>
<dbReference type="NCBIfam" id="NF003918">
    <property type="entry name" value="PRK05443.1-2"/>
    <property type="match status" value="1"/>
</dbReference>
<name>A0A1Y6D0K9_9GAMM</name>
<dbReference type="PIRSF" id="PIRSF015589">
    <property type="entry name" value="PP_kinase"/>
    <property type="match status" value="1"/>
</dbReference>
<dbReference type="OrthoDB" id="9761456at2"/>
<dbReference type="CDD" id="cd09165">
    <property type="entry name" value="PLDc_PaPPK1_C1_like"/>
    <property type="match status" value="1"/>
</dbReference>
<protein>
    <recommendedName>
        <fullName evidence="6 7">Polyphosphate kinase</fullName>
        <ecNumber evidence="6 7">2.7.4.1</ecNumber>
    </recommendedName>
    <alternativeName>
        <fullName evidence="6">ATP-polyphosphate phosphotransferase</fullName>
    </alternativeName>
    <alternativeName>
        <fullName evidence="6">Polyphosphoric acid kinase</fullName>
    </alternativeName>
</protein>
<evidence type="ECO:0000259" key="8">
    <source>
        <dbReference type="Pfam" id="PF02503"/>
    </source>
</evidence>
<evidence type="ECO:0000256" key="5">
    <source>
        <dbReference type="ARBA" id="ARBA00022840"/>
    </source>
</evidence>
<dbReference type="InterPro" id="IPR036830">
    <property type="entry name" value="PP_kinase_middle_dom_sf"/>
</dbReference>
<evidence type="ECO:0000256" key="3">
    <source>
        <dbReference type="ARBA" id="ARBA00022741"/>
    </source>
</evidence>
<evidence type="ECO:0000256" key="6">
    <source>
        <dbReference type="HAMAP-Rule" id="MF_00347"/>
    </source>
</evidence>
<dbReference type="InterPro" id="IPR003414">
    <property type="entry name" value="PP_kinase"/>
</dbReference>
<sequence>MIINNVKGISKSTRASLAEHGIFSVEELATAHVEQLLKIPGLSKTKATRMIRAAKYMIGNMEDNPESSGLRHDRRAIGEEGAGEGEMVDLTDGRWYINQELSLMEFNRRVLEQAKDDRVPLLERLNFLCISCSNLDEFFEVRTAGLIQRAELGAVRTGPDHLTPQEALAAISAGAHELVAEQYRVLNQVILPLLAEQNIRFIRRGGWNESQQAWLKQYFEEELLPILSPIGLDPAHPFPRILNKSLNFIIPLSGKDAFGRDIELAILQAPRSLPRIIQLPPGETDSGPHDFVFLSSIIHNFVDELLNGMKVRGCYQFRVTRNSEMYLDEEEIDDLLRALEGELSSRNYGDEVRIEVADNCPDGLIDYLLTQFGLSADRLYKVDGLVNLSRVRDVYDLIDRPDLKYLAFTAGCPPQLVAGHDLFEAIRKQDILLQHPYESFAPIIELLRQAADDPQVVAIRQTLYRTGPNSPFVEALMKAARAGKEVTVVVELRARFDEKANISLATRLQEAGAQVVYGIVGYKTHGKLISILRREGKRLRYYTHLSTGNYHPRTARTYTDYCLLTADQALGEDVRKVFVQLTSLGKMGKLNKLLQSPFTLHQSLLKKIQREAEHAQAGRPARIVVKVNAVAEPQLIQALYRASMAGVEIKLIVRGICCLRPGVAGVSDKIEVRSLIGRFLEHSRIYSFENGGAPELYAASADFLPRNMFRRVEACFPIENKKLADRIRDDLELYLRDDSQAWRLGPEGTYQRVEPVEDSPGVEAQTVLLERFKKIL</sequence>
<keyword evidence="6" id="KW-0460">Magnesium</keyword>
<dbReference type="Pfam" id="PF17941">
    <property type="entry name" value="PP_kinase_C_1"/>
    <property type="match status" value="1"/>
</dbReference>
<dbReference type="GO" id="GO:0006799">
    <property type="term" value="P:polyphosphate biosynthetic process"/>
    <property type="evidence" value="ECO:0007669"/>
    <property type="project" value="UniProtKB-UniRule"/>
</dbReference>
<dbReference type="GO" id="GO:0005524">
    <property type="term" value="F:ATP binding"/>
    <property type="evidence" value="ECO:0007669"/>
    <property type="project" value="UniProtKB-KW"/>
</dbReference>
<feature type="binding site" evidence="6">
    <location>
        <position position="558"/>
    </location>
    <ligand>
        <name>ATP</name>
        <dbReference type="ChEBI" id="CHEBI:30616"/>
    </ligand>
</feature>
<proteinExistence type="inferred from homology"/>
<evidence type="ECO:0000256" key="2">
    <source>
        <dbReference type="ARBA" id="ARBA00022679"/>
    </source>
</evidence>
<feature type="active site" description="Phosphohistidine intermediate" evidence="6">
    <location>
        <position position="525"/>
    </location>
</feature>
<evidence type="ECO:0000313" key="13">
    <source>
        <dbReference type="Proteomes" id="UP000192923"/>
    </source>
</evidence>
<dbReference type="InterPro" id="IPR025200">
    <property type="entry name" value="PPK_C_dom2"/>
</dbReference>
<feature type="domain" description="Polyphosphate kinase N-terminal" evidence="9">
    <location>
        <begin position="96"/>
        <end position="201"/>
    </location>
</feature>
<evidence type="ECO:0000259" key="10">
    <source>
        <dbReference type="Pfam" id="PF13090"/>
    </source>
</evidence>
<feature type="domain" description="Polyphosphate kinase C-terminal" evidence="10">
    <location>
        <begin position="593"/>
        <end position="765"/>
    </location>
</feature>
<feature type="binding site" evidence="6">
    <location>
        <position position="495"/>
    </location>
    <ligand>
        <name>Mg(2+)</name>
        <dbReference type="ChEBI" id="CHEBI:18420"/>
    </ligand>
</feature>
<feature type="binding site" evidence="6">
    <location>
        <position position="682"/>
    </location>
    <ligand>
        <name>ATP</name>
        <dbReference type="ChEBI" id="CHEBI:30616"/>
    </ligand>
</feature>
<dbReference type="CDD" id="cd09168">
    <property type="entry name" value="PLDc_PaPPK1_C2_like"/>
    <property type="match status" value="1"/>
</dbReference>
<keyword evidence="6" id="KW-0479">Metal-binding</keyword>
<dbReference type="Gene3D" id="1.20.58.310">
    <property type="entry name" value="Polyphosphate kinase N-terminal domain"/>
    <property type="match status" value="1"/>
</dbReference>
<dbReference type="EMBL" id="FXAM01000001">
    <property type="protein sequence ID" value="SMF96177.1"/>
    <property type="molecule type" value="Genomic_DNA"/>
</dbReference>
<dbReference type="InterPro" id="IPR010995">
    <property type="entry name" value="DNA_repair_Rad51/TF_NusA_a-hlx"/>
</dbReference>
<dbReference type="InterPro" id="IPR036832">
    <property type="entry name" value="PPK_N_dom_sf"/>
</dbReference>
<dbReference type="Proteomes" id="UP000192923">
    <property type="component" value="Unassembled WGS sequence"/>
</dbReference>
<dbReference type="STRING" id="1760988.SAMN02949497_3562"/>
<keyword evidence="13" id="KW-1185">Reference proteome</keyword>